<feature type="compositionally biased region" description="Low complexity" evidence="4">
    <location>
        <begin position="1227"/>
        <end position="1238"/>
    </location>
</feature>
<evidence type="ECO:0000256" key="4">
    <source>
        <dbReference type="SAM" id="MobiDB-lite"/>
    </source>
</evidence>
<keyword evidence="7" id="KW-0418">Kinase</keyword>
<feature type="region of interest" description="Disordered" evidence="4">
    <location>
        <begin position="1350"/>
        <end position="1519"/>
    </location>
</feature>
<feature type="compositionally biased region" description="Basic and acidic residues" evidence="4">
    <location>
        <begin position="1659"/>
        <end position="1683"/>
    </location>
</feature>
<evidence type="ECO:0000313" key="7">
    <source>
        <dbReference type="EMBL" id="EUC66504.1"/>
    </source>
</evidence>
<reference evidence="8" key="1">
    <citation type="journal article" date="2014" name="Genome Announc.">
        <title>Draft genome sequence of the plant-pathogenic soil fungus Rhizoctonia solani anastomosis group 3 strain Rhs1AP.</title>
        <authorList>
            <person name="Cubeta M.A."/>
            <person name="Thomas E."/>
            <person name="Dean R.A."/>
            <person name="Jabaji S."/>
            <person name="Neate S.M."/>
            <person name="Tavantzis S."/>
            <person name="Toda T."/>
            <person name="Vilgalys R."/>
            <person name="Bharathan N."/>
            <person name="Fedorova-Abrams N."/>
            <person name="Pakala S.B."/>
            <person name="Pakala S.M."/>
            <person name="Zafar N."/>
            <person name="Joardar V."/>
            <person name="Losada L."/>
            <person name="Nierman W.C."/>
        </authorList>
    </citation>
    <scope>NUCLEOTIDE SEQUENCE [LARGE SCALE GENOMIC DNA]</scope>
    <source>
        <strain evidence="8">AG-3</strain>
    </source>
</reference>
<dbReference type="GO" id="GO:1990234">
    <property type="term" value="C:transferase complex"/>
    <property type="evidence" value="ECO:0007669"/>
    <property type="project" value="UniProtKB-ARBA"/>
</dbReference>
<feature type="compositionally biased region" description="Polar residues" evidence="4">
    <location>
        <begin position="1690"/>
        <end position="1706"/>
    </location>
</feature>
<dbReference type="PANTHER" id="PTHR22847:SF637">
    <property type="entry name" value="WD REPEAT DOMAIN 5B"/>
    <property type="match status" value="1"/>
</dbReference>
<dbReference type="PROSITE" id="PS50294">
    <property type="entry name" value="WD_REPEATS_REGION"/>
    <property type="match status" value="6"/>
</dbReference>
<dbReference type="PANTHER" id="PTHR22847">
    <property type="entry name" value="WD40 REPEAT PROTEIN"/>
    <property type="match status" value="1"/>
</dbReference>
<feature type="region of interest" description="Disordered" evidence="4">
    <location>
        <begin position="1649"/>
        <end position="1787"/>
    </location>
</feature>
<dbReference type="PROSITE" id="PS50082">
    <property type="entry name" value="WD_REPEATS_2"/>
    <property type="match status" value="6"/>
</dbReference>
<feature type="compositionally biased region" description="Acidic residues" evidence="4">
    <location>
        <begin position="785"/>
        <end position="799"/>
    </location>
</feature>
<dbReference type="InterPro" id="IPR001680">
    <property type="entry name" value="WD40_rpt"/>
</dbReference>
<evidence type="ECO:0000313" key="8">
    <source>
        <dbReference type="Proteomes" id="UP000030108"/>
    </source>
</evidence>
<feature type="signal peptide" evidence="5">
    <location>
        <begin position="1"/>
        <end position="21"/>
    </location>
</feature>
<evidence type="ECO:0000256" key="3">
    <source>
        <dbReference type="PROSITE-ProRule" id="PRU00221"/>
    </source>
</evidence>
<feature type="compositionally biased region" description="Polar residues" evidence="4">
    <location>
        <begin position="1548"/>
        <end position="1558"/>
    </location>
</feature>
<dbReference type="GO" id="GO:0004672">
    <property type="term" value="F:protein kinase activity"/>
    <property type="evidence" value="ECO:0007669"/>
    <property type="project" value="InterPro"/>
</dbReference>
<evidence type="ECO:0000256" key="1">
    <source>
        <dbReference type="ARBA" id="ARBA00022574"/>
    </source>
</evidence>
<feature type="compositionally biased region" description="Low complexity" evidence="4">
    <location>
        <begin position="1249"/>
        <end position="1258"/>
    </location>
</feature>
<dbReference type="Proteomes" id="UP000030108">
    <property type="component" value="Unassembled WGS sequence"/>
</dbReference>
<feature type="region of interest" description="Disordered" evidence="4">
    <location>
        <begin position="780"/>
        <end position="806"/>
    </location>
</feature>
<evidence type="ECO:0000256" key="5">
    <source>
        <dbReference type="SAM" id="SignalP"/>
    </source>
</evidence>
<dbReference type="PROSITE" id="PS00678">
    <property type="entry name" value="WD_REPEATS_1"/>
    <property type="match status" value="4"/>
</dbReference>
<keyword evidence="2" id="KW-0677">Repeat</keyword>
<feature type="non-terminal residue" evidence="7">
    <location>
        <position position="1997"/>
    </location>
</feature>
<feature type="repeat" description="WD" evidence="3">
    <location>
        <begin position="288"/>
        <end position="329"/>
    </location>
</feature>
<dbReference type="SUPFAM" id="SSF56112">
    <property type="entry name" value="Protein kinase-like (PK-like)"/>
    <property type="match status" value="1"/>
</dbReference>
<feature type="repeat" description="WD" evidence="3">
    <location>
        <begin position="331"/>
        <end position="372"/>
    </location>
</feature>
<feature type="region of interest" description="Disordered" evidence="4">
    <location>
        <begin position="1227"/>
        <end position="1278"/>
    </location>
</feature>
<dbReference type="InterPro" id="IPR009009">
    <property type="entry name" value="RlpA-like_DPBB"/>
</dbReference>
<feature type="compositionally biased region" description="Polar residues" evidence="4">
    <location>
        <begin position="1777"/>
        <end position="1786"/>
    </location>
</feature>
<dbReference type="SUPFAM" id="SSF50978">
    <property type="entry name" value="WD40 repeat-like"/>
    <property type="match status" value="1"/>
</dbReference>
<dbReference type="OrthoDB" id="3203311at2759"/>
<accession>X8JRZ4</accession>
<feature type="repeat" description="WD" evidence="3">
    <location>
        <begin position="245"/>
        <end position="286"/>
    </location>
</feature>
<dbReference type="CDD" id="cd22191">
    <property type="entry name" value="DPBB_RlpA_EXP_N-like"/>
    <property type="match status" value="1"/>
</dbReference>
<feature type="chain" id="PRO_5004986497" evidence="5">
    <location>
        <begin position="22"/>
        <end position="1997"/>
    </location>
</feature>
<dbReference type="Pfam" id="PF07714">
    <property type="entry name" value="PK_Tyr_Ser-Thr"/>
    <property type="match status" value="1"/>
</dbReference>
<dbReference type="Pfam" id="PF00400">
    <property type="entry name" value="WD40"/>
    <property type="match status" value="6"/>
</dbReference>
<dbReference type="GO" id="GO:0005524">
    <property type="term" value="F:ATP binding"/>
    <property type="evidence" value="ECO:0007669"/>
    <property type="project" value="InterPro"/>
</dbReference>
<sequence>MKTLLISAVVFGLGLLGLAAAIPVDTPGVVEEFETTHLSSRKPARGGWATYYNTEGGRGACGKYNHNQEYVVAIGKPLWDSTQEHGGTSALCGKTATVRWRGKSVRVRVVDECPVCGYNDIDLSPSAFQKLADKEFYQTSNHALGYNHSIQLQHVINPLQGHTNRLRSATFSPDGKLVVTASDDQTIRIWDAQSGYSTTKPLKGHTEHVHSAVFSPDGTRIASGSRDRTILLWDATKGTILLGPLEGHTDWVYSVAFSPEGTRVVSGSKDCTVRIWNAHTGTLIGEPLVGHSDAVFSIAFSPDGTRIVSGSRDKTIRMWDAYTGKTVLGPLQGHLDWVSAVSVSPDGTRIASGSRDLTIRVWDAQTGHTLAGPFQGHYSPVCSVAFSPDGARIMSGARNGEICMWDVTGTRLWSLFGGYERPVCSVGFSLDGKRVLYGCGDVVVVQTMAMEAPTLPGAFPASHMSKDVFDQLVAHGCIDMTSTIDPNGYSASPIYATGFGEVWKAHLVDGTDVALKTWQFSCVSHDSNQLKRAMEAVFNWSQVKHENVQELLGVVVFQGRLGMVFPWMGYDLREYMAEHPEVNRYALCIQVAAGLSHLHKEGMVHGDLKAAHIRVSKDGVLKLGDLDHWILTESTLAFSTAHLGGTLRWMAPELLESVKRDKPSDVYALGMTFLEIMTGRVPYAELESEYEVLSAKQRPMRPKALLEDSPREGTMWRLLVWCWDGKAGMGRGVRSLWRGLVILIWVRGGLGCAMMGSDVQVCVVPAPGALGLDIPPLCSPSTPDLSDESDDDNDDDDEPITWPAPPNEKTLWAMVEIVDSEDKFVAAGADQLKAHKGNRLGLCQVLTAHASELTSLHQEFSAGHAAAKACSTDIKDGTEEPQVMDAITAMQAVAASVDEIVRVRADEDRTKVVLERMDPIPGLPVGHLASLGPCVLIGTLDVVYYAHNAQLTPAKPQKAKHLAAFLWTGYLVLYCPPNSSSLTLAHSNPSSTNVIDSGVSDCDASSSDASPLFPETSLPTHQLAPPIIQPKKSLSHMRTQSQLDEPVPRLGHVQVQPSDHVFPYGIRISFSRHVFELGASCEEERDIWVRAITDARVGNELVWVDKERGRGVTRSKSTGTIVADDTARRDKSVEVVRERSKSRERGAWSRSREQSREGDDRSRDDRTVRDDRSRDDRSRDDRTVRDRDERQDRPPLQRKKSSGALVPQDGPVQIGNWIVQRLETVTTPTGTTVSGPTSHTRNGSEAYTRSSDSRSTSEISHRDMHRSESHRSDVSHARNASEYSAPYVNPYANPERLVAHTTGSSTIGIGERLESAFLRPRYGHGYSYAAAQQGHAHAYVGPSGMGPSGHAGPSGYVGPSAGPSGYAGQAHPLTRESSQSSSTTLSTQSHASSTSTLTHYARPDPRSDPSSYAPSTVAHSNYARSEAPSNYARSEVPSNYARSDAPPNYARSEAPSNYARSDHGTSAPPSNYAPSINTPSTSNSSTPYTSQATTPASHGPNLAGGYTSRFQTRSRTTESSLAANLERAFITGNPPALDRNTSLGADVYRTNSASTGGSRSFPPSPVATAPPALPLAPQQVVRRPSNHTRDPVIMALADVISSSCREARDRASVKRKPLWMTPEEAAAVAEKEREKAANGMMGMVRPRRMSSALVGNKAKTVEKDKDKEKEKEKVGDKDKEKKKPVLTVARPSSSEGVVSENGTKTSLQRKRATIHGGMHAFPSMDHPTVPGRRPTAAAASAASAPTTNPASATQPLPKPPSMHMRGASAEGPISPPRSRTVSSSGSFVDGMRDFLLRRAFAKSAENMALPVPAHDPPNPVYTVGAGLTNTKSEEGLPRAAAAAAAKPTKAGSLPVPSQDPGLYALGAGITNTDPPPPKRKPRISLRSGSAGSAFFARLTGKRESKNGSTPLSSLTFTPMSEKDRAESLAAARARESRSRSNEYYRRISPNQGGPPNRNMLGAELYSSPSSMRLQPSPVAEESRFSEEADEGLYTGYR</sequence>
<dbReference type="Gene3D" id="1.10.510.10">
    <property type="entry name" value="Transferase(Phosphotransferase) domain 1"/>
    <property type="match status" value="1"/>
</dbReference>
<gene>
    <name evidence="7" type="ORF">RSOL_476830</name>
</gene>
<keyword evidence="7" id="KW-0808">Transferase</keyword>
<feature type="compositionally biased region" description="Basic and acidic residues" evidence="4">
    <location>
        <begin position="1125"/>
        <end position="1195"/>
    </location>
</feature>
<feature type="compositionally biased region" description="Low complexity" evidence="4">
    <location>
        <begin position="1377"/>
        <end position="1399"/>
    </location>
</feature>
<dbReference type="InterPro" id="IPR036322">
    <property type="entry name" value="WD40_repeat_dom_sf"/>
</dbReference>
<feature type="compositionally biased region" description="Low complexity" evidence="4">
    <location>
        <begin position="1734"/>
        <end position="1753"/>
    </location>
</feature>
<dbReference type="InterPro" id="IPR011009">
    <property type="entry name" value="Kinase-like_dom_sf"/>
</dbReference>
<dbReference type="InterPro" id="IPR020472">
    <property type="entry name" value="WD40_PAC1"/>
</dbReference>
<feature type="repeat" description="WD" evidence="3">
    <location>
        <begin position="202"/>
        <end position="243"/>
    </location>
</feature>
<dbReference type="EMBL" id="JATN01000309">
    <property type="protein sequence ID" value="EUC66504.1"/>
    <property type="molecule type" value="Genomic_DNA"/>
</dbReference>
<dbReference type="InterPro" id="IPR000719">
    <property type="entry name" value="Prot_kinase_dom"/>
</dbReference>
<feature type="domain" description="Protein kinase" evidence="6">
    <location>
        <begin position="488"/>
        <end position="746"/>
    </location>
</feature>
<dbReference type="InterPro" id="IPR015943">
    <property type="entry name" value="WD40/YVTN_repeat-like_dom_sf"/>
</dbReference>
<feature type="region of interest" description="Disordered" evidence="4">
    <location>
        <begin position="1110"/>
        <end position="1212"/>
    </location>
</feature>
<dbReference type="InterPro" id="IPR036908">
    <property type="entry name" value="RlpA-like_sf"/>
</dbReference>
<dbReference type="Gene3D" id="2.40.40.10">
    <property type="entry name" value="RlpA-like domain"/>
    <property type="match status" value="1"/>
</dbReference>
<feature type="compositionally biased region" description="Polar residues" evidence="4">
    <location>
        <begin position="1906"/>
        <end position="1918"/>
    </location>
</feature>
<feature type="region of interest" description="Disordered" evidence="4">
    <location>
        <begin position="1548"/>
        <end position="1571"/>
    </location>
</feature>
<evidence type="ECO:0000256" key="2">
    <source>
        <dbReference type="ARBA" id="ARBA00022737"/>
    </source>
</evidence>
<dbReference type="PROSITE" id="PS50011">
    <property type="entry name" value="PROTEIN_KINASE_DOM"/>
    <property type="match status" value="1"/>
</dbReference>
<dbReference type="SUPFAM" id="SSF50685">
    <property type="entry name" value="Barwin-like endoglucanases"/>
    <property type="match status" value="1"/>
</dbReference>
<name>X8JRZ4_9AGAM</name>
<protein>
    <submittedName>
        <fullName evidence="7">Tyrosine kinase catalytic domain protein</fullName>
    </submittedName>
</protein>
<dbReference type="CDD" id="cd00200">
    <property type="entry name" value="WD40"/>
    <property type="match status" value="1"/>
</dbReference>
<keyword evidence="5" id="KW-0732">Signal</keyword>
<keyword evidence="1 3" id="KW-0853">WD repeat</keyword>
<feature type="compositionally biased region" description="Low complexity" evidence="4">
    <location>
        <begin position="1474"/>
        <end position="1490"/>
    </location>
</feature>
<dbReference type="SMART" id="SM00320">
    <property type="entry name" value="WD40"/>
    <property type="match status" value="7"/>
</dbReference>
<dbReference type="Gene3D" id="2.130.10.10">
    <property type="entry name" value="YVTN repeat-like/Quinoprotein amine dehydrogenase"/>
    <property type="match status" value="3"/>
</dbReference>
<dbReference type="PRINTS" id="PR00320">
    <property type="entry name" value="GPROTEINBRPT"/>
</dbReference>
<feature type="compositionally biased region" description="Polar residues" evidence="4">
    <location>
        <begin position="1508"/>
        <end position="1519"/>
    </location>
</feature>
<feature type="compositionally biased region" description="Polar residues" evidence="4">
    <location>
        <begin position="1239"/>
        <end position="1248"/>
    </location>
</feature>
<feature type="compositionally biased region" description="Basic and acidic residues" evidence="4">
    <location>
        <begin position="1259"/>
        <end position="1276"/>
    </location>
</feature>
<evidence type="ECO:0000259" key="6">
    <source>
        <dbReference type="PROSITE" id="PS50011"/>
    </source>
</evidence>
<feature type="repeat" description="WD" evidence="3">
    <location>
        <begin position="159"/>
        <end position="200"/>
    </location>
</feature>
<feature type="compositionally biased region" description="Polar residues" evidence="4">
    <location>
        <begin position="1408"/>
        <end position="1441"/>
    </location>
</feature>
<feature type="compositionally biased region" description="Basic and acidic residues" evidence="4">
    <location>
        <begin position="1920"/>
        <end position="1945"/>
    </location>
</feature>
<comment type="caution">
    <text evidence="7">The sequence shown here is derived from an EMBL/GenBank/DDBJ whole genome shotgun (WGS) entry which is preliminary data.</text>
</comment>
<feature type="repeat" description="WD" evidence="3">
    <location>
        <begin position="374"/>
        <end position="407"/>
    </location>
</feature>
<dbReference type="GO" id="GO:0005634">
    <property type="term" value="C:nucleus"/>
    <property type="evidence" value="ECO:0007669"/>
    <property type="project" value="TreeGrafter"/>
</dbReference>
<dbReference type="InterPro" id="IPR019775">
    <property type="entry name" value="WD40_repeat_CS"/>
</dbReference>
<dbReference type="InterPro" id="IPR001245">
    <property type="entry name" value="Ser-Thr/Tyr_kinase_cat_dom"/>
</dbReference>
<proteinExistence type="predicted"/>
<feature type="region of interest" description="Disordered" evidence="4">
    <location>
        <begin position="1809"/>
        <end position="1997"/>
    </location>
</feature>
<organism evidence="7 8">
    <name type="scientific">Rhizoctonia solani AG-3 Rhs1AP</name>
    <dbReference type="NCBI Taxonomy" id="1086054"/>
    <lineage>
        <taxon>Eukaryota</taxon>
        <taxon>Fungi</taxon>
        <taxon>Dikarya</taxon>
        <taxon>Basidiomycota</taxon>
        <taxon>Agaricomycotina</taxon>
        <taxon>Agaricomycetes</taxon>
        <taxon>Cantharellales</taxon>
        <taxon>Ceratobasidiaceae</taxon>
        <taxon>Rhizoctonia</taxon>
    </lineage>
</organism>
<dbReference type="Pfam" id="PF03330">
    <property type="entry name" value="DPBB_1"/>
    <property type="match status" value="1"/>
</dbReference>